<keyword evidence="1" id="KW-0732">Signal</keyword>
<evidence type="ECO:0000256" key="1">
    <source>
        <dbReference type="SAM" id="SignalP"/>
    </source>
</evidence>
<reference evidence="3" key="1">
    <citation type="journal article" date="2019" name="Int. J. Syst. Evol. Microbiol.">
        <title>The Global Catalogue of Microorganisms (GCM) 10K type strain sequencing project: providing services to taxonomists for standard genome sequencing and annotation.</title>
        <authorList>
            <consortium name="The Broad Institute Genomics Platform"/>
            <consortium name="The Broad Institute Genome Sequencing Center for Infectious Disease"/>
            <person name="Wu L."/>
            <person name="Ma J."/>
        </authorList>
    </citation>
    <scope>NUCLEOTIDE SEQUENCE [LARGE SCALE GENOMIC DNA]</scope>
    <source>
        <strain evidence="3">CGMCC 4.7132</strain>
    </source>
</reference>
<protein>
    <submittedName>
        <fullName evidence="2">Peptidase inhibitor family I36 protein</fullName>
    </submittedName>
</protein>
<evidence type="ECO:0000313" key="2">
    <source>
        <dbReference type="EMBL" id="MFC4530043.1"/>
    </source>
</evidence>
<keyword evidence="3" id="KW-1185">Reference proteome</keyword>
<name>A0ABV9CAC6_9ACTN</name>
<feature type="chain" id="PRO_5047264282" evidence="1">
    <location>
        <begin position="31"/>
        <end position="120"/>
    </location>
</feature>
<comment type="caution">
    <text evidence="2">The sequence shown here is derived from an EMBL/GenBank/DDBJ whole genome shotgun (WGS) entry which is preliminary data.</text>
</comment>
<dbReference type="Pfam" id="PF03995">
    <property type="entry name" value="Inhibitor_I36"/>
    <property type="match status" value="1"/>
</dbReference>
<dbReference type="RefSeq" id="WP_380837334.1">
    <property type="nucleotide sequence ID" value="NZ_JBHSFP010000002.1"/>
</dbReference>
<dbReference type="EMBL" id="JBHSFP010000002">
    <property type="protein sequence ID" value="MFC4530043.1"/>
    <property type="molecule type" value="Genomic_DNA"/>
</dbReference>
<organism evidence="2 3">
    <name type="scientific">Sphaerisporangium dianthi</name>
    <dbReference type="NCBI Taxonomy" id="1436120"/>
    <lineage>
        <taxon>Bacteria</taxon>
        <taxon>Bacillati</taxon>
        <taxon>Actinomycetota</taxon>
        <taxon>Actinomycetes</taxon>
        <taxon>Streptosporangiales</taxon>
        <taxon>Streptosporangiaceae</taxon>
        <taxon>Sphaerisporangium</taxon>
    </lineage>
</organism>
<dbReference type="Proteomes" id="UP001596004">
    <property type="component" value="Unassembled WGS sequence"/>
</dbReference>
<accession>A0ABV9CAC6</accession>
<gene>
    <name evidence="2" type="ORF">ACFO60_04650</name>
</gene>
<feature type="signal peptide" evidence="1">
    <location>
        <begin position="1"/>
        <end position="30"/>
    </location>
</feature>
<evidence type="ECO:0000313" key="3">
    <source>
        <dbReference type="Proteomes" id="UP001596004"/>
    </source>
</evidence>
<sequence>MSVRLGARLVSLAVVAGAAVLSLAPQAANAAEEACKPGSICAYSGYNFTGKMIYLRAGAGCVNTPFPVASIKNTYGSPGIPATAAVYSAAGCTGKIVVIAGQSSSQPVVWPNGLSVGLAW</sequence>
<proteinExistence type="predicted"/>